<feature type="transmembrane region" description="Helical" evidence="9">
    <location>
        <begin position="203"/>
        <end position="225"/>
    </location>
</feature>
<dbReference type="PANTHER" id="PTHR33451:SF5">
    <property type="entry name" value="NA+_H+ ANTIPORTER"/>
    <property type="match status" value="1"/>
</dbReference>
<keyword evidence="5 9" id="KW-0812">Transmembrane</keyword>
<evidence type="ECO:0000256" key="3">
    <source>
        <dbReference type="ARBA" id="ARBA00022449"/>
    </source>
</evidence>
<evidence type="ECO:0000256" key="2">
    <source>
        <dbReference type="ARBA" id="ARBA00022448"/>
    </source>
</evidence>
<comment type="caution">
    <text evidence="11">The sequence shown here is derived from an EMBL/GenBank/DDBJ whole genome shotgun (WGS) entry which is preliminary data.</text>
</comment>
<feature type="transmembrane region" description="Helical" evidence="9">
    <location>
        <begin position="37"/>
        <end position="54"/>
    </location>
</feature>
<dbReference type="Pfam" id="PF03553">
    <property type="entry name" value="Na_H_antiporter"/>
    <property type="match status" value="2"/>
</dbReference>
<proteinExistence type="inferred from homology"/>
<feature type="transmembrane region" description="Helical" evidence="9">
    <location>
        <begin position="74"/>
        <end position="95"/>
    </location>
</feature>
<feature type="transmembrane region" description="Helical" evidence="9">
    <location>
        <begin position="12"/>
        <end position="31"/>
    </location>
</feature>
<evidence type="ECO:0000256" key="5">
    <source>
        <dbReference type="ARBA" id="ARBA00022692"/>
    </source>
</evidence>
<feature type="transmembrane region" description="Helical" evidence="9">
    <location>
        <begin position="237"/>
        <end position="257"/>
    </location>
</feature>
<feature type="domain" description="Na+/H+ antiporter NhaC-like C-terminal" evidence="10">
    <location>
        <begin position="241"/>
        <end position="425"/>
    </location>
</feature>
<dbReference type="Proteomes" id="UP000051236">
    <property type="component" value="Unassembled WGS sequence"/>
</dbReference>
<dbReference type="GO" id="GO:0005886">
    <property type="term" value="C:plasma membrane"/>
    <property type="evidence" value="ECO:0007669"/>
    <property type="project" value="UniProtKB-SubCell"/>
</dbReference>
<evidence type="ECO:0000256" key="4">
    <source>
        <dbReference type="ARBA" id="ARBA00022475"/>
    </source>
</evidence>
<keyword evidence="7 9" id="KW-0472">Membrane</keyword>
<evidence type="ECO:0000313" key="11">
    <source>
        <dbReference type="EMBL" id="KRM36239.1"/>
    </source>
</evidence>
<feature type="transmembrane region" description="Helical" evidence="9">
    <location>
        <begin position="294"/>
        <end position="316"/>
    </location>
</feature>
<dbReference type="eggNOG" id="COG1757">
    <property type="taxonomic scope" value="Bacteria"/>
</dbReference>
<feature type="transmembrane region" description="Helical" evidence="9">
    <location>
        <begin position="393"/>
        <end position="426"/>
    </location>
</feature>
<dbReference type="InterPro" id="IPR052180">
    <property type="entry name" value="NhaC_Na-H+_Antiporter"/>
</dbReference>
<dbReference type="PANTHER" id="PTHR33451">
    <property type="entry name" value="MALATE-2H(+)/NA(+)-LACTATE ANTIPORTER"/>
    <property type="match status" value="1"/>
</dbReference>
<dbReference type="InterPro" id="IPR018461">
    <property type="entry name" value="Na/H_Antiport_NhaC-like_C"/>
</dbReference>
<keyword evidence="2" id="KW-0813">Transport</keyword>
<dbReference type="AlphaFoldDB" id="A0A0R1Y203"/>
<keyword evidence="4" id="KW-1003">Cell membrane</keyword>
<feature type="transmembrane region" description="Helical" evidence="9">
    <location>
        <begin position="263"/>
        <end position="282"/>
    </location>
</feature>
<evidence type="ECO:0000256" key="6">
    <source>
        <dbReference type="ARBA" id="ARBA00022989"/>
    </source>
</evidence>
<reference evidence="11 12" key="1">
    <citation type="journal article" date="2015" name="Genome Announc.">
        <title>Expanding the biotechnology potential of lactobacilli through comparative genomics of 213 strains and associated genera.</title>
        <authorList>
            <person name="Sun Z."/>
            <person name="Harris H.M."/>
            <person name="McCann A."/>
            <person name="Guo C."/>
            <person name="Argimon S."/>
            <person name="Zhang W."/>
            <person name="Yang X."/>
            <person name="Jeffery I.B."/>
            <person name="Cooney J.C."/>
            <person name="Kagawa T.F."/>
            <person name="Liu W."/>
            <person name="Song Y."/>
            <person name="Salvetti E."/>
            <person name="Wrobel A."/>
            <person name="Rasinkangas P."/>
            <person name="Parkhill J."/>
            <person name="Rea M.C."/>
            <person name="O'Sullivan O."/>
            <person name="Ritari J."/>
            <person name="Douillard F.P."/>
            <person name="Paul Ross R."/>
            <person name="Yang R."/>
            <person name="Briner A.E."/>
            <person name="Felis G.E."/>
            <person name="de Vos W.M."/>
            <person name="Barrangou R."/>
            <person name="Klaenhammer T.R."/>
            <person name="Caufield P.W."/>
            <person name="Cui Y."/>
            <person name="Zhang H."/>
            <person name="O'Toole P.W."/>
        </authorList>
    </citation>
    <scope>NUCLEOTIDE SEQUENCE [LARGE SCALE GENOMIC DNA]</scope>
    <source>
        <strain evidence="11 12">DSM 18527</strain>
    </source>
</reference>
<sequence>MKDDVTTDKGNFIGLVPLIFFLALYIGSGIITKNFDSMPLLVAMVMACMLAFALKGDNKQDKFEDKLKVFCKGAGQETMILMIVIFMLAGAFYYVTKSMQAVDTMTNIGLTFLPKRFLIPGIFILGCIISFAMGTSMGTVAALMPVAANIGQMADISMPLLAGVVVGGALFGDDLSLISASAIISAKTQDVSIFAKFKTNAIIVTPAFIITVLLLMIPHVGVISLTSLGHIQWIKALPYVVVIVASFLNINVLMVLILGIVSAVVIGLVGGDFTVIQAMGAIHKGMLSMADVSFISIIVGGLASLMTHMGGVAWLLHKITKRVRGPIGGKISIASLILLLDVITTNNTVSIMIAGPIAKKLSKAYKISPSYTASILDIYACIGQGMIPYGAQLLMAASIVGVSAAAIVPYSWYCMVLFVVSTIFLFTKFSPRDKLDEASAKVAEKAAEPKPAKALDTL</sequence>
<comment type="similarity">
    <text evidence="8">Belongs to the NhaC Na(+)/H(+) (TC 2.A.35) antiporter family.</text>
</comment>
<feature type="transmembrane region" description="Helical" evidence="9">
    <location>
        <begin position="160"/>
        <end position="183"/>
    </location>
</feature>
<evidence type="ECO:0000256" key="1">
    <source>
        <dbReference type="ARBA" id="ARBA00004651"/>
    </source>
</evidence>
<feature type="domain" description="Na+/H+ antiporter NhaC-like C-terminal" evidence="10">
    <location>
        <begin position="16"/>
        <end position="213"/>
    </location>
</feature>
<evidence type="ECO:0000256" key="8">
    <source>
        <dbReference type="ARBA" id="ARBA00038435"/>
    </source>
</evidence>
<organism evidence="11 12">
    <name type="scientific">Agrilactobacillus composti DSM 18527 = JCM 14202</name>
    <dbReference type="NCBI Taxonomy" id="1423734"/>
    <lineage>
        <taxon>Bacteria</taxon>
        <taxon>Bacillati</taxon>
        <taxon>Bacillota</taxon>
        <taxon>Bacilli</taxon>
        <taxon>Lactobacillales</taxon>
        <taxon>Lactobacillaceae</taxon>
        <taxon>Agrilactobacillus</taxon>
    </lineage>
</organism>
<dbReference type="EMBL" id="AZGA01000005">
    <property type="protein sequence ID" value="KRM36239.1"/>
    <property type="molecule type" value="Genomic_DNA"/>
</dbReference>
<evidence type="ECO:0000259" key="10">
    <source>
        <dbReference type="Pfam" id="PF03553"/>
    </source>
</evidence>
<comment type="subcellular location">
    <subcellularLocation>
        <location evidence="1">Cell membrane</location>
        <topology evidence="1">Multi-pass membrane protein</topology>
    </subcellularLocation>
</comment>
<keyword evidence="6 9" id="KW-1133">Transmembrane helix</keyword>
<feature type="transmembrane region" description="Helical" evidence="9">
    <location>
        <begin position="336"/>
        <end position="358"/>
    </location>
</feature>
<feature type="transmembrane region" description="Helical" evidence="9">
    <location>
        <begin position="117"/>
        <end position="148"/>
    </location>
</feature>
<dbReference type="STRING" id="1423734.FC83_GL002990"/>
<dbReference type="PATRIC" id="fig|1423734.3.peg.3042"/>
<evidence type="ECO:0000313" key="12">
    <source>
        <dbReference type="Proteomes" id="UP000051236"/>
    </source>
</evidence>
<keyword evidence="12" id="KW-1185">Reference proteome</keyword>
<name>A0A0R1Y203_9LACO</name>
<accession>A0A0R1Y203</accession>
<evidence type="ECO:0000256" key="7">
    <source>
        <dbReference type="ARBA" id="ARBA00023136"/>
    </source>
</evidence>
<dbReference type="GO" id="GO:0015297">
    <property type="term" value="F:antiporter activity"/>
    <property type="evidence" value="ECO:0007669"/>
    <property type="project" value="UniProtKB-KW"/>
</dbReference>
<evidence type="ECO:0000256" key="9">
    <source>
        <dbReference type="SAM" id="Phobius"/>
    </source>
</evidence>
<gene>
    <name evidence="11" type="ORF">FC83_GL002990</name>
</gene>
<dbReference type="RefSeq" id="WP_057002320.1">
    <property type="nucleotide sequence ID" value="NZ_AZGA01000005.1"/>
</dbReference>
<protein>
    <submittedName>
        <fullName evidence="11">Na+ H+ antiporter family protein</fullName>
    </submittedName>
</protein>
<keyword evidence="3" id="KW-0050">Antiport</keyword>